<proteinExistence type="inferred from homology"/>
<comment type="subcellular location">
    <subcellularLocation>
        <location evidence="1">Membrane</location>
        <topology evidence="1">Multi-pass membrane protein</topology>
    </subcellularLocation>
</comment>
<reference evidence="8 9" key="1">
    <citation type="submission" date="2020-01" db="EMBL/GenBank/DDBJ databases">
        <title>Draft genome sequence of Cand. Neptunochlamydia vexilliferae K9.</title>
        <authorList>
            <person name="Schulz F."/>
            <person name="Koestlbacher S."/>
            <person name="Wascher F."/>
            <person name="Pizzetti I."/>
            <person name="Horn M."/>
        </authorList>
    </citation>
    <scope>NUCLEOTIDE SEQUENCE [LARGE SCALE GENOMIC DNA]</scope>
    <source>
        <strain evidence="8 9">K9</strain>
    </source>
</reference>
<comment type="similarity">
    <text evidence="2 7">Belongs to the MlaE permease family.</text>
</comment>
<feature type="transmembrane region" description="Helical" evidence="7">
    <location>
        <begin position="58"/>
        <end position="82"/>
    </location>
</feature>
<evidence type="ECO:0000256" key="7">
    <source>
        <dbReference type="RuleBase" id="RU362044"/>
    </source>
</evidence>
<dbReference type="NCBIfam" id="TIGR00056">
    <property type="entry name" value="MlaE family lipid ABC transporter permease subunit"/>
    <property type="match status" value="1"/>
</dbReference>
<dbReference type="InterPro" id="IPR003453">
    <property type="entry name" value="ABC_MlaE_roteobac"/>
</dbReference>
<keyword evidence="4 7" id="KW-0812">Transmembrane</keyword>
<keyword evidence="6 7" id="KW-0472">Membrane</keyword>
<keyword evidence="3" id="KW-0813">Transport</keyword>
<feature type="transmembrane region" description="Helical" evidence="7">
    <location>
        <begin position="209"/>
        <end position="229"/>
    </location>
</feature>
<dbReference type="InterPro" id="IPR030802">
    <property type="entry name" value="Permease_MalE"/>
</dbReference>
<feature type="transmembrane region" description="Helical" evidence="7">
    <location>
        <begin position="250"/>
        <end position="270"/>
    </location>
</feature>
<evidence type="ECO:0000256" key="1">
    <source>
        <dbReference type="ARBA" id="ARBA00004141"/>
    </source>
</evidence>
<evidence type="ECO:0000313" key="8">
    <source>
        <dbReference type="EMBL" id="MBF5060201.1"/>
    </source>
</evidence>
<keyword evidence="9" id="KW-1185">Reference proteome</keyword>
<dbReference type="Proteomes" id="UP001194714">
    <property type="component" value="Unassembled WGS sequence"/>
</dbReference>
<gene>
    <name evidence="8" type="ORF">NEPTK9_001732</name>
</gene>
<dbReference type="Pfam" id="PF02405">
    <property type="entry name" value="MlaE"/>
    <property type="match status" value="1"/>
</dbReference>
<feature type="transmembrane region" description="Helical" evidence="7">
    <location>
        <begin position="25"/>
        <end position="46"/>
    </location>
</feature>
<comment type="caution">
    <text evidence="8">The sequence shown here is derived from an EMBL/GenBank/DDBJ whole genome shotgun (WGS) entry which is preliminary data.</text>
</comment>
<accession>A0ABS0B376</accession>
<evidence type="ECO:0000256" key="3">
    <source>
        <dbReference type="ARBA" id="ARBA00022448"/>
    </source>
</evidence>
<dbReference type="PANTHER" id="PTHR30188:SF4">
    <property type="entry name" value="PROTEIN TRIGALACTOSYLDIACYLGLYCEROL 1, CHLOROPLASTIC"/>
    <property type="match status" value="1"/>
</dbReference>
<protein>
    <submittedName>
        <fullName evidence="8">ABC transporter permease protein</fullName>
    </submittedName>
</protein>
<evidence type="ECO:0000313" key="9">
    <source>
        <dbReference type="Proteomes" id="UP001194714"/>
    </source>
</evidence>
<name>A0ABS0B376_9BACT</name>
<evidence type="ECO:0000256" key="2">
    <source>
        <dbReference type="ARBA" id="ARBA00007556"/>
    </source>
</evidence>
<dbReference type="EMBL" id="JAAEJV010000092">
    <property type="protein sequence ID" value="MBF5060201.1"/>
    <property type="molecule type" value="Genomic_DNA"/>
</dbReference>
<evidence type="ECO:0000256" key="5">
    <source>
        <dbReference type="ARBA" id="ARBA00022989"/>
    </source>
</evidence>
<keyword evidence="5 7" id="KW-1133">Transmembrane helix</keyword>
<dbReference type="PANTHER" id="PTHR30188">
    <property type="entry name" value="ABC TRANSPORTER PERMEASE PROTEIN-RELATED"/>
    <property type="match status" value="1"/>
</dbReference>
<feature type="transmembrane region" description="Helical" evidence="7">
    <location>
        <begin position="168"/>
        <end position="189"/>
    </location>
</feature>
<sequence>MSVSDTQKISEEKNQPFFSFLIQKLNFLTATGEYILLIWAVIVATVKRPPSWALIREQLYNIGVLSLPVVAMTGFSTGLVLAAQSFFQLSDKGLAGATGLMVGKAMITELGPVLTAFMVTGRIGAAMCAELGTMRVTEQIDALESMAVNPHRYLISPRFISGMFMMPLLTVFSIFMGIFGGYLISVFYFKMPPTTYFDPMPIYISNFDLLIGIVKAFVFGIIIVTISCFKGLNTSGGAEGVGRATTNSVVICYTFILFANFLTTLGLNMLQNATGWFS</sequence>
<evidence type="ECO:0000256" key="4">
    <source>
        <dbReference type="ARBA" id="ARBA00022692"/>
    </source>
</evidence>
<dbReference type="RefSeq" id="WP_194848522.1">
    <property type="nucleotide sequence ID" value="NZ_JAAEJV010000092.1"/>
</dbReference>
<organism evidence="8 9">
    <name type="scientific">Candidatus Neptunichlamydia vexilliferae</name>
    <dbReference type="NCBI Taxonomy" id="1651774"/>
    <lineage>
        <taxon>Bacteria</taxon>
        <taxon>Pseudomonadati</taxon>
        <taxon>Chlamydiota</taxon>
        <taxon>Chlamydiia</taxon>
        <taxon>Parachlamydiales</taxon>
        <taxon>Simkaniaceae</taxon>
        <taxon>Candidatus Neptunichlamydia</taxon>
    </lineage>
</organism>
<evidence type="ECO:0000256" key="6">
    <source>
        <dbReference type="ARBA" id="ARBA00023136"/>
    </source>
</evidence>